<comment type="caution">
    <text evidence="2">The sequence shown here is derived from an EMBL/GenBank/DDBJ whole genome shotgun (WGS) entry which is preliminary data.</text>
</comment>
<sequence>MAYIILRIIRSINKLVQKVIFNFNNGVFIDTKLQCCMCYLLHNNTIALQYSNTKQLIIKYLTNGFLFLILTLTLTYLKILLII</sequence>
<keyword evidence="3" id="KW-1185">Reference proteome</keyword>
<proteinExistence type="predicted"/>
<evidence type="ECO:0000313" key="3">
    <source>
        <dbReference type="Proteomes" id="UP000028715"/>
    </source>
</evidence>
<dbReference type="EMBL" id="JPRL01000001">
    <property type="protein sequence ID" value="KFF05695.1"/>
    <property type="molecule type" value="Genomic_DNA"/>
</dbReference>
<name>A0A085ZMN1_9FLAO</name>
<feature type="transmembrane region" description="Helical" evidence="1">
    <location>
        <begin position="60"/>
        <end position="82"/>
    </location>
</feature>
<organism evidence="2 3">
    <name type="scientific">Flavobacterium reichenbachii</name>
    <dbReference type="NCBI Taxonomy" id="362418"/>
    <lineage>
        <taxon>Bacteria</taxon>
        <taxon>Pseudomonadati</taxon>
        <taxon>Bacteroidota</taxon>
        <taxon>Flavobacteriia</taxon>
        <taxon>Flavobacteriales</taxon>
        <taxon>Flavobacteriaceae</taxon>
        <taxon>Flavobacterium</taxon>
    </lineage>
</organism>
<evidence type="ECO:0000313" key="2">
    <source>
        <dbReference type="EMBL" id="KFF05695.1"/>
    </source>
</evidence>
<dbReference type="Proteomes" id="UP000028715">
    <property type="component" value="Unassembled WGS sequence"/>
</dbReference>
<keyword evidence="1" id="KW-0472">Membrane</keyword>
<accession>A0A085ZMN1</accession>
<dbReference type="AlphaFoldDB" id="A0A085ZMN1"/>
<keyword evidence="1" id="KW-0812">Transmembrane</keyword>
<protein>
    <submittedName>
        <fullName evidence="2">Uncharacterized protein</fullName>
    </submittedName>
</protein>
<evidence type="ECO:0000256" key="1">
    <source>
        <dbReference type="SAM" id="Phobius"/>
    </source>
</evidence>
<keyword evidence="1" id="KW-1133">Transmembrane helix</keyword>
<reference evidence="2 3" key="1">
    <citation type="submission" date="2014-07" db="EMBL/GenBank/DDBJ databases">
        <title>Genome of Flavobacterium reichenbachii LMG 25512.</title>
        <authorList>
            <person name="Stropko S.J."/>
            <person name="Pipes S.E."/>
            <person name="Newman J.D."/>
        </authorList>
    </citation>
    <scope>NUCLEOTIDE SEQUENCE [LARGE SCALE GENOMIC DNA]</scope>
    <source>
        <strain evidence="2 3">LMG 25512</strain>
    </source>
</reference>
<gene>
    <name evidence="2" type="ORF">IW19_09270</name>
</gene>